<name>A0A0D7ATL4_9AGAR</name>
<sequence length="290" mass="32036">IFALRAFLIVAFGDIPAVSALMGMKGHNARSPCRMCEITGVRIPSKPRVTTHYVPLDRSTHPHVLANDDAIKVFNATNLPLRTHTGLLAQANEVANAATATQADALATQYGIKHVPLLSTLHSMSLPTSFPYDFMHLIWENLVKNLVLLWTGEFKGLDDGGGSYTISKAIWEAIGQSTAATGDHIPSAYGVRVPDISKDRTLMSAEMWSFWTLFLGPILLRPFLNAQYHLHFVQLVVLLNQCLAFSMSIADVEDLRKGMAKWVIEFERFVPTLSNSETICHDHIQALLSA</sequence>
<accession>A0A0D7ATL4</accession>
<dbReference type="Proteomes" id="UP000054007">
    <property type="component" value="Unassembled WGS sequence"/>
</dbReference>
<dbReference type="OrthoDB" id="2404451at2759"/>
<feature type="signal peptide" evidence="1">
    <location>
        <begin position="1"/>
        <end position="20"/>
    </location>
</feature>
<reference evidence="2 3" key="1">
    <citation type="journal article" date="2015" name="Fungal Genet. Biol.">
        <title>Evolution of novel wood decay mechanisms in Agaricales revealed by the genome sequences of Fistulina hepatica and Cylindrobasidium torrendii.</title>
        <authorList>
            <person name="Floudas D."/>
            <person name="Held B.W."/>
            <person name="Riley R."/>
            <person name="Nagy L.G."/>
            <person name="Koehler G."/>
            <person name="Ransdell A.S."/>
            <person name="Younus H."/>
            <person name="Chow J."/>
            <person name="Chiniquy J."/>
            <person name="Lipzen A."/>
            <person name="Tritt A."/>
            <person name="Sun H."/>
            <person name="Haridas S."/>
            <person name="LaButti K."/>
            <person name="Ohm R.A."/>
            <person name="Kues U."/>
            <person name="Blanchette R.A."/>
            <person name="Grigoriev I.V."/>
            <person name="Minto R.E."/>
            <person name="Hibbett D.S."/>
        </authorList>
    </citation>
    <scope>NUCLEOTIDE SEQUENCE [LARGE SCALE GENOMIC DNA]</scope>
    <source>
        <strain evidence="2 3">FP15055 ss-10</strain>
    </source>
</reference>
<protein>
    <submittedName>
        <fullName evidence="2">Uncharacterized protein</fullName>
    </submittedName>
</protein>
<dbReference type="EMBL" id="KN881398">
    <property type="protein sequence ID" value="KIY60656.1"/>
    <property type="molecule type" value="Genomic_DNA"/>
</dbReference>
<evidence type="ECO:0000256" key="1">
    <source>
        <dbReference type="SAM" id="SignalP"/>
    </source>
</evidence>
<gene>
    <name evidence="2" type="ORF">CYLTODRAFT_363809</name>
</gene>
<keyword evidence="1" id="KW-0732">Signal</keyword>
<dbReference type="PANTHER" id="PTHR46579">
    <property type="entry name" value="F5/8 TYPE C DOMAIN-CONTAINING PROTEIN-RELATED"/>
    <property type="match status" value="1"/>
</dbReference>
<evidence type="ECO:0000313" key="3">
    <source>
        <dbReference type="Proteomes" id="UP000054007"/>
    </source>
</evidence>
<feature type="chain" id="PRO_5002316669" evidence="1">
    <location>
        <begin position="21"/>
        <end position="290"/>
    </location>
</feature>
<feature type="non-terminal residue" evidence="2">
    <location>
        <position position="1"/>
    </location>
</feature>
<evidence type="ECO:0000313" key="2">
    <source>
        <dbReference type="EMBL" id="KIY60656.1"/>
    </source>
</evidence>
<keyword evidence="3" id="KW-1185">Reference proteome</keyword>
<dbReference type="AlphaFoldDB" id="A0A0D7ATL4"/>
<proteinExistence type="predicted"/>
<dbReference type="PANTHER" id="PTHR46579:SF1">
    <property type="entry name" value="F5_8 TYPE C DOMAIN-CONTAINING PROTEIN"/>
    <property type="match status" value="1"/>
</dbReference>
<organism evidence="2 3">
    <name type="scientific">Cylindrobasidium torrendii FP15055 ss-10</name>
    <dbReference type="NCBI Taxonomy" id="1314674"/>
    <lineage>
        <taxon>Eukaryota</taxon>
        <taxon>Fungi</taxon>
        <taxon>Dikarya</taxon>
        <taxon>Basidiomycota</taxon>
        <taxon>Agaricomycotina</taxon>
        <taxon>Agaricomycetes</taxon>
        <taxon>Agaricomycetidae</taxon>
        <taxon>Agaricales</taxon>
        <taxon>Marasmiineae</taxon>
        <taxon>Physalacriaceae</taxon>
        <taxon>Cylindrobasidium</taxon>
    </lineage>
</organism>
<dbReference type="STRING" id="1314674.A0A0D7ATL4"/>